<feature type="transmembrane region" description="Helical" evidence="2">
    <location>
        <begin position="193"/>
        <end position="217"/>
    </location>
</feature>
<gene>
    <name evidence="3" type="ORF">GCM10009760_22560</name>
</gene>
<dbReference type="InterPro" id="IPR016833">
    <property type="entry name" value="Put_Na-Bile_cotransptr"/>
</dbReference>
<evidence type="ECO:0000313" key="3">
    <source>
        <dbReference type="EMBL" id="GAA2139856.1"/>
    </source>
</evidence>
<reference evidence="3 4" key="1">
    <citation type="journal article" date="2019" name="Int. J. Syst. Evol. Microbiol.">
        <title>The Global Catalogue of Microorganisms (GCM) 10K type strain sequencing project: providing services to taxonomists for standard genome sequencing and annotation.</title>
        <authorList>
            <consortium name="The Broad Institute Genomics Platform"/>
            <consortium name="The Broad Institute Genome Sequencing Center for Infectious Disease"/>
            <person name="Wu L."/>
            <person name="Ma J."/>
        </authorList>
    </citation>
    <scope>NUCLEOTIDE SEQUENCE [LARGE SCALE GENOMIC DNA]</scope>
    <source>
        <strain evidence="3 4">JCM 14560</strain>
    </source>
</reference>
<dbReference type="PIRSF" id="PIRSF026166">
    <property type="entry name" value="UCP026166"/>
    <property type="match status" value="1"/>
</dbReference>
<protein>
    <submittedName>
        <fullName evidence="3">Bile acid:sodium symporter</fullName>
    </submittedName>
</protein>
<evidence type="ECO:0000256" key="2">
    <source>
        <dbReference type="SAM" id="Phobius"/>
    </source>
</evidence>
<dbReference type="PANTHER" id="PTHR18640:SF5">
    <property type="entry name" value="SODIUM_BILE ACID COTRANSPORTER 7"/>
    <property type="match status" value="1"/>
</dbReference>
<dbReference type="PANTHER" id="PTHR18640">
    <property type="entry name" value="SOLUTE CARRIER FAMILY 10 MEMBER 7"/>
    <property type="match status" value="1"/>
</dbReference>
<dbReference type="EMBL" id="BAAANT010000010">
    <property type="protein sequence ID" value="GAA2139856.1"/>
    <property type="molecule type" value="Genomic_DNA"/>
</dbReference>
<feature type="transmembrane region" description="Helical" evidence="2">
    <location>
        <begin position="337"/>
        <end position="363"/>
    </location>
</feature>
<feature type="transmembrane region" description="Helical" evidence="2">
    <location>
        <begin position="97"/>
        <end position="117"/>
    </location>
</feature>
<sequence>MTRNTKGARRVSYAAGPPASVPDPPAPARVCDPGPEVPPERRRGMIVGMPRLPSPPEAFRSLDRALHRIGLDGFILLLLCTVGLATVLPAGGAAATAVTWAVKIAVGLLFFLYGVRLSPQEALAGARHWRLHLLILGCTFVLFPLLGEAARLLPAAVLAPQLYTGVLFLTLLPSTVQSSIAFTSMARGNVAAAICAATFSSLLGIVLSPLLAAWLLAGGAGVHVSGGQIADILLQLLVPFALGQAVRRRAAPWVARHRAVTLTVDRGSILLIVYAAFGEGVRDGIWGRVTAGQILWLAAVCLALLGFVLSVTATASRRLGFDRADRVTIQFCGSKKSLANGLPLATILFPAASVGLTVLPLMLFHQIQLMVCTVLAQRWGRQVS</sequence>
<dbReference type="Pfam" id="PF13593">
    <property type="entry name" value="SBF_like"/>
    <property type="match status" value="1"/>
</dbReference>
<evidence type="ECO:0000256" key="1">
    <source>
        <dbReference type="SAM" id="MobiDB-lite"/>
    </source>
</evidence>
<evidence type="ECO:0000313" key="4">
    <source>
        <dbReference type="Proteomes" id="UP001422759"/>
    </source>
</evidence>
<feature type="transmembrane region" description="Helical" evidence="2">
    <location>
        <begin position="129"/>
        <end position="146"/>
    </location>
</feature>
<keyword evidence="2" id="KW-0812">Transmembrane</keyword>
<name>A0ABN2ZBX3_9ACTN</name>
<feature type="transmembrane region" description="Helical" evidence="2">
    <location>
        <begin position="293"/>
        <end position="316"/>
    </location>
</feature>
<proteinExistence type="predicted"/>
<dbReference type="Proteomes" id="UP001422759">
    <property type="component" value="Unassembled WGS sequence"/>
</dbReference>
<feature type="transmembrane region" description="Helical" evidence="2">
    <location>
        <begin position="69"/>
        <end position="91"/>
    </location>
</feature>
<dbReference type="InterPro" id="IPR038770">
    <property type="entry name" value="Na+/solute_symporter_sf"/>
</dbReference>
<keyword evidence="2" id="KW-0472">Membrane</keyword>
<keyword evidence="4" id="KW-1185">Reference proteome</keyword>
<comment type="caution">
    <text evidence="3">The sequence shown here is derived from an EMBL/GenBank/DDBJ whole genome shotgun (WGS) entry which is preliminary data.</text>
</comment>
<accession>A0ABN2ZBX3</accession>
<dbReference type="Gene3D" id="1.20.1530.20">
    <property type="match status" value="1"/>
</dbReference>
<feature type="transmembrane region" description="Helical" evidence="2">
    <location>
        <begin position="229"/>
        <end position="247"/>
    </location>
</feature>
<keyword evidence="2" id="KW-1133">Transmembrane helix</keyword>
<organism evidence="3 4">
    <name type="scientific">Kitasatospora kazusensis</name>
    <dbReference type="NCBI Taxonomy" id="407974"/>
    <lineage>
        <taxon>Bacteria</taxon>
        <taxon>Bacillati</taxon>
        <taxon>Actinomycetota</taxon>
        <taxon>Actinomycetes</taxon>
        <taxon>Kitasatosporales</taxon>
        <taxon>Streptomycetaceae</taxon>
        <taxon>Kitasatospora</taxon>
    </lineage>
</organism>
<feature type="region of interest" description="Disordered" evidence="1">
    <location>
        <begin position="1"/>
        <end position="47"/>
    </location>
</feature>